<feature type="non-terminal residue" evidence="3">
    <location>
        <position position="109"/>
    </location>
</feature>
<dbReference type="OrthoDB" id="185373at2759"/>
<dbReference type="NCBIfam" id="TIGR00756">
    <property type="entry name" value="PPR"/>
    <property type="match status" value="1"/>
</dbReference>
<proteinExistence type="inferred from homology"/>
<accession>A0A2Z6NTY1</accession>
<dbReference type="AlphaFoldDB" id="A0A2Z6NTY1"/>
<keyword evidence="2" id="KW-0677">Repeat</keyword>
<dbReference type="EMBL" id="DF973757">
    <property type="protein sequence ID" value="GAU39345.1"/>
    <property type="molecule type" value="Genomic_DNA"/>
</dbReference>
<dbReference type="Gene3D" id="1.25.40.10">
    <property type="entry name" value="Tetratricopeptide repeat domain"/>
    <property type="match status" value="1"/>
</dbReference>
<reference evidence="4" key="1">
    <citation type="journal article" date="2017" name="Front. Plant Sci.">
        <title>Climate Clever Clovers: New Paradigm to Reduce the Environmental Footprint of Ruminants by Breeding Low Methanogenic Forages Utilizing Haplotype Variation.</title>
        <authorList>
            <person name="Kaur P."/>
            <person name="Appels R."/>
            <person name="Bayer P.E."/>
            <person name="Keeble-Gagnere G."/>
            <person name="Wang J."/>
            <person name="Hirakawa H."/>
            <person name="Shirasawa K."/>
            <person name="Vercoe P."/>
            <person name="Stefanova K."/>
            <person name="Durmic Z."/>
            <person name="Nichols P."/>
            <person name="Revell C."/>
            <person name="Isobe S.N."/>
            <person name="Edwards D."/>
            <person name="Erskine W."/>
        </authorList>
    </citation>
    <scope>NUCLEOTIDE SEQUENCE [LARGE SCALE GENOMIC DNA]</scope>
    <source>
        <strain evidence="4">cv. Daliak</strain>
    </source>
</reference>
<name>A0A2Z6NTY1_TRISU</name>
<gene>
    <name evidence="3" type="ORF">TSUD_56710</name>
</gene>
<protein>
    <recommendedName>
        <fullName evidence="5">Pentacotripeptide-repeat region of PRORP domain-containing protein</fullName>
    </recommendedName>
</protein>
<organism evidence="3 4">
    <name type="scientific">Trifolium subterraneum</name>
    <name type="common">Subterranean clover</name>
    <dbReference type="NCBI Taxonomy" id="3900"/>
    <lineage>
        <taxon>Eukaryota</taxon>
        <taxon>Viridiplantae</taxon>
        <taxon>Streptophyta</taxon>
        <taxon>Embryophyta</taxon>
        <taxon>Tracheophyta</taxon>
        <taxon>Spermatophyta</taxon>
        <taxon>Magnoliopsida</taxon>
        <taxon>eudicotyledons</taxon>
        <taxon>Gunneridae</taxon>
        <taxon>Pentapetalae</taxon>
        <taxon>rosids</taxon>
        <taxon>fabids</taxon>
        <taxon>Fabales</taxon>
        <taxon>Fabaceae</taxon>
        <taxon>Papilionoideae</taxon>
        <taxon>50 kb inversion clade</taxon>
        <taxon>NPAAA clade</taxon>
        <taxon>Hologalegina</taxon>
        <taxon>IRL clade</taxon>
        <taxon>Trifolieae</taxon>
        <taxon>Trifolium</taxon>
    </lineage>
</organism>
<evidence type="ECO:0000256" key="2">
    <source>
        <dbReference type="ARBA" id="ARBA00022737"/>
    </source>
</evidence>
<dbReference type="PANTHER" id="PTHR47447">
    <property type="entry name" value="OS03G0856100 PROTEIN"/>
    <property type="match status" value="1"/>
</dbReference>
<dbReference type="InterPro" id="IPR011990">
    <property type="entry name" value="TPR-like_helical_dom_sf"/>
</dbReference>
<dbReference type="Proteomes" id="UP000242715">
    <property type="component" value="Unassembled WGS sequence"/>
</dbReference>
<evidence type="ECO:0000313" key="4">
    <source>
        <dbReference type="Proteomes" id="UP000242715"/>
    </source>
</evidence>
<evidence type="ECO:0000256" key="1">
    <source>
        <dbReference type="ARBA" id="ARBA00007626"/>
    </source>
</evidence>
<dbReference type="PANTHER" id="PTHR47447:SF28">
    <property type="entry name" value="PENTACOTRIPEPTIDE-REPEAT REGION OF PRORP DOMAIN-CONTAINING PROTEIN"/>
    <property type="match status" value="1"/>
</dbReference>
<comment type="similarity">
    <text evidence="1">Belongs to the PPR family. P subfamily.</text>
</comment>
<evidence type="ECO:0000313" key="3">
    <source>
        <dbReference type="EMBL" id="GAU39345.1"/>
    </source>
</evidence>
<sequence length="109" mass="12283">MVRKGYKPDVTQATQLLYDLCKSGLSRKAVKVVEIMERSGLCRRGKLNQCMQILDRMIKKGLVPSEYTYAILLDAAYKERGVDEIIAKGVKPNVFSYNVLLTGLLNEGR</sequence>
<dbReference type="Pfam" id="PF13041">
    <property type="entry name" value="PPR_2"/>
    <property type="match status" value="1"/>
</dbReference>
<keyword evidence="4" id="KW-1185">Reference proteome</keyword>
<dbReference type="InterPro" id="IPR002885">
    <property type="entry name" value="PPR_rpt"/>
</dbReference>
<evidence type="ECO:0008006" key="5">
    <source>
        <dbReference type="Google" id="ProtNLM"/>
    </source>
</evidence>